<dbReference type="CDD" id="cd20557">
    <property type="entry name" value="CYCLIN_ScPCL1-like"/>
    <property type="match status" value="1"/>
</dbReference>
<dbReference type="PANTHER" id="PTHR15615">
    <property type="match status" value="1"/>
</dbReference>
<accession>A0ABN7T4L4</accession>
<evidence type="ECO:0000256" key="1">
    <source>
        <dbReference type="ARBA" id="ARBA00038508"/>
    </source>
</evidence>
<dbReference type="Proteomes" id="UP001158576">
    <property type="component" value="Chromosome 2"/>
</dbReference>
<evidence type="ECO:0000256" key="2">
    <source>
        <dbReference type="ARBA" id="ARBA00040808"/>
    </source>
</evidence>
<protein>
    <recommendedName>
        <fullName evidence="2">Protein CNPPD1</fullName>
    </recommendedName>
</protein>
<dbReference type="InterPro" id="IPR013922">
    <property type="entry name" value="Cyclin_PHO80-like"/>
</dbReference>
<comment type="similarity">
    <text evidence="1">Belongs to the CNPPD1 family.</text>
</comment>
<dbReference type="Gene3D" id="1.10.472.10">
    <property type="entry name" value="Cyclin-like"/>
    <property type="match status" value="1"/>
</dbReference>
<dbReference type="Pfam" id="PF08613">
    <property type="entry name" value="Cyclin"/>
    <property type="match status" value="1"/>
</dbReference>
<evidence type="ECO:0000313" key="3">
    <source>
        <dbReference type="EMBL" id="CAG5111343.1"/>
    </source>
</evidence>
<dbReference type="InterPro" id="IPR036915">
    <property type="entry name" value="Cyclin-like_sf"/>
</dbReference>
<keyword evidence="4" id="KW-1185">Reference proteome</keyword>
<name>A0ABN7T4L4_OIKDI</name>
<gene>
    <name evidence="3" type="ORF">OKIOD_LOCUS14425</name>
</gene>
<dbReference type="PANTHER" id="PTHR15615:SF108">
    <property type="entry name" value="PROTEIN CNPPD1"/>
    <property type="match status" value="1"/>
</dbReference>
<organism evidence="3 4">
    <name type="scientific">Oikopleura dioica</name>
    <name type="common">Tunicate</name>
    <dbReference type="NCBI Taxonomy" id="34765"/>
    <lineage>
        <taxon>Eukaryota</taxon>
        <taxon>Metazoa</taxon>
        <taxon>Chordata</taxon>
        <taxon>Tunicata</taxon>
        <taxon>Appendicularia</taxon>
        <taxon>Copelata</taxon>
        <taxon>Oikopleuridae</taxon>
        <taxon>Oikopleura</taxon>
    </lineage>
</organism>
<dbReference type="SUPFAM" id="SSF47954">
    <property type="entry name" value="Cyclin-like"/>
    <property type="match status" value="1"/>
</dbReference>
<reference evidence="3 4" key="1">
    <citation type="submission" date="2021-04" db="EMBL/GenBank/DDBJ databases">
        <authorList>
            <person name="Bliznina A."/>
        </authorList>
    </citation>
    <scope>NUCLEOTIDE SEQUENCE [LARGE SCALE GENOMIC DNA]</scope>
</reference>
<dbReference type="EMBL" id="OU015567">
    <property type="protein sequence ID" value="CAG5111343.1"/>
    <property type="molecule type" value="Genomic_DNA"/>
</dbReference>
<proteinExistence type="inferred from homology"/>
<sequence>MNTEDLRMSFLASPDWEDRLRRTFLYPGTQCLDDVMPLDISEFCVEHFRELAPKNAGKLGPRIATRLMRNTALCPSAIVAALIYLQRLKANNPEYLKKVESSELFIVSMMVSSKYLFDNGTDDECYNDEWADCLGLESKDLTKMELDFLTAIDWSCHISNEEFKNTLAQLEIQLAMQTIQKTAFSHTTRLLTFVLCSPCGSFSRTCQSCSLSLL</sequence>
<evidence type="ECO:0000313" key="4">
    <source>
        <dbReference type="Proteomes" id="UP001158576"/>
    </source>
</evidence>